<evidence type="ECO:0000313" key="2">
    <source>
        <dbReference type="Proteomes" id="UP000539146"/>
    </source>
</evidence>
<protein>
    <submittedName>
        <fullName evidence="1">Uncharacterized protein</fullName>
    </submittedName>
</protein>
<proteinExistence type="predicted"/>
<dbReference type="RefSeq" id="WP_175326627.1">
    <property type="nucleotide sequence ID" value="NZ_BAAAWP010000001.1"/>
</dbReference>
<dbReference type="AlphaFoldDB" id="A0A850DWK2"/>
<organism evidence="1 2">
    <name type="scientific">Curtobacterium citreum</name>
    <dbReference type="NCBI Taxonomy" id="2036"/>
    <lineage>
        <taxon>Bacteria</taxon>
        <taxon>Bacillati</taxon>
        <taxon>Actinomycetota</taxon>
        <taxon>Actinomycetes</taxon>
        <taxon>Micrococcales</taxon>
        <taxon>Microbacteriaceae</taxon>
        <taxon>Curtobacterium</taxon>
    </lineage>
</organism>
<reference evidence="1 2" key="1">
    <citation type="submission" date="2020-05" db="EMBL/GenBank/DDBJ databases">
        <title>Genome Sequencing of Type Strains.</title>
        <authorList>
            <person name="Lemaire J.F."/>
            <person name="Inderbitzin P."/>
            <person name="Gregorio O.A."/>
            <person name="Collins S.B."/>
            <person name="Wespe N."/>
            <person name="Knight-Connoni V."/>
        </authorList>
    </citation>
    <scope>NUCLEOTIDE SEQUENCE [LARGE SCALE GENOMIC DNA]</scope>
    <source>
        <strain evidence="1 2">DSM 20512</strain>
    </source>
</reference>
<sequence>MIDVEMLKKTIDPSSMRVAEPIAAELKKTAKLRSFNSDRGGSALVRASALVAVFGGTERNLLVAAALRVPDLTLSHTQKTRQRGAYSTSCFAAARDDNPPPVEDRTSGWTVKQLLMDGLALRHHIDRSAAERQMDEFMPVTGHLDGFVSDMAILSTMWLFGGSDDWPLSRIEAEWDRNATAIRNLPGYLDD</sequence>
<evidence type="ECO:0000313" key="1">
    <source>
        <dbReference type="EMBL" id="NUU29331.1"/>
    </source>
</evidence>
<dbReference type="Proteomes" id="UP000539146">
    <property type="component" value="Unassembled WGS sequence"/>
</dbReference>
<name>A0A850DWK2_9MICO</name>
<comment type="caution">
    <text evidence="1">The sequence shown here is derived from an EMBL/GenBank/DDBJ whole genome shotgun (WGS) entry which is preliminary data.</text>
</comment>
<gene>
    <name evidence="1" type="ORF">HP467_14640</name>
</gene>
<dbReference type="EMBL" id="JABMCG010000123">
    <property type="protein sequence ID" value="NUU29331.1"/>
    <property type="molecule type" value="Genomic_DNA"/>
</dbReference>
<accession>A0A850DWK2</accession>